<sequence length="172" mass="17960">ATGRAAAAAAKAEAAPDTAFWYCFAGAAAAAVPLLWAYSVSPAGGGTVLALLLLAALPAAGHVRSSRQSRCTGQPDPAWRAAAERHAVLAARWLEYELDPAPLPETQALTDVTVPETAAMVRAMGRANQLRPDPQQPPAQHRTSAYIRAVAEFARRLEAAEAAAGIRRTAGR</sequence>
<dbReference type="AlphaFoldDB" id="N1UY84"/>
<dbReference type="RefSeq" id="WP_005269258.1">
    <property type="nucleotide sequence ID" value="NZ_ANPE02000138.1"/>
</dbReference>
<dbReference type="Proteomes" id="UP000010729">
    <property type="component" value="Unassembled WGS sequence"/>
</dbReference>
<feature type="transmembrane region" description="Helical" evidence="1">
    <location>
        <begin position="19"/>
        <end position="37"/>
    </location>
</feature>
<keyword evidence="1" id="KW-0812">Transmembrane</keyword>
<evidence type="ECO:0000313" key="3">
    <source>
        <dbReference type="Proteomes" id="UP000010729"/>
    </source>
</evidence>
<protein>
    <submittedName>
        <fullName evidence="2">Uncharacterized protein</fullName>
    </submittedName>
</protein>
<evidence type="ECO:0000256" key="1">
    <source>
        <dbReference type="SAM" id="Phobius"/>
    </source>
</evidence>
<name>N1UY84_9MICC</name>
<comment type="caution">
    <text evidence="2">The sequence shown here is derived from an EMBL/GenBank/DDBJ whole genome shotgun (WGS) entry which is preliminary data.</text>
</comment>
<feature type="transmembrane region" description="Helical" evidence="1">
    <location>
        <begin position="43"/>
        <end position="60"/>
    </location>
</feature>
<gene>
    <name evidence="2" type="ORF">D477_011841</name>
</gene>
<organism evidence="2 3">
    <name type="scientific">Arthrobacter crystallopoietes BAB-32</name>
    <dbReference type="NCBI Taxonomy" id="1246476"/>
    <lineage>
        <taxon>Bacteria</taxon>
        <taxon>Bacillati</taxon>
        <taxon>Actinomycetota</taxon>
        <taxon>Actinomycetes</taxon>
        <taxon>Micrococcales</taxon>
        <taxon>Micrococcaceae</taxon>
        <taxon>Crystallibacter</taxon>
    </lineage>
</organism>
<keyword evidence="3" id="KW-1185">Reference proteome</keyword>
<dbReference type="EMBL" id="ANPE02000138">
    <property type="protein sequence ID" value="EMY34030.1"/>
    <property type="molecule type" value="Genomic_DNA"/>
</dbReference>
<proteinExistence type="predicted"/>
<reference evidence="2 3" key="1">
    <citation type="journal article" date="2013" name="Genome Announc.">
        <title>Draft Genome Sequence of Arthrobacter crystallopoietes Strain BAB-32, Revealing Genes for Bioremediation.</title>
        <authorList>
            <person name="Joshi M.N."/>
            <person name="Pandit A.S."/>
            <person name="Sharma A."/>
            <person name="Pandya R.V."/>
            <person name="Desai S.M."/>
            <person name="Saxena A.K."/>
            <person name="Bagatharia S.B."/>
        </authorList>
    </citation>
    <scope>NUCLEOTIDE SEQUENCE [LARGE SCALE GENOMIC DNA]</scope>
    <source>
        <strain evidence="2 3">BAB-32</strain>
    </source>
</reference>
<keyword evidence="1" id="KW-1133">Transmembrane helix</keyword>
<evidence type="ECO:0000313" key="2">
    <source>
        <dbReference type="EMBL" id="EMY34030.1"/>
    </source>
</evidence>
<feature type="non-terminal residue" evidence="2">
    <location>
        <position position="1"/>
    </location>
</feature>
<keyword evidence="1" id="KW-0472">Membrane</keyword>
<accession>N1UY84</accession>